<feature type="transmembrane region" description="Helical" evidence="1">
    <location>
        <begin position="44"/>
        <end position="63"/>
    </location>
</feature>
<evidence type="ECO:0000259" key="2">
    <source>
        <dbReference type="Pfam" id="PF02517"/>
    </source>
</evidence>
<dbReference type="STRING" id="454171.CP488_00931"/>
<sequence>MSPSPNTPPSRLRNPLMLDYIVPTGLFILFTVFEGLVPKTNYPLVYSVKVITVTVALCIFRAPLKDYQWQPTAVLPALGVGFAVYLFWIPLDKLTPFHFPFGQRSAFDPYLFLPKPLERNLFLLLRFYGLVIMVPIMEEIFWRSFLLRLFTTSNEDFLQLPLEGFSNTALFLGSACFALAHPEWLSAFLCGLLYALLLRYTRTLTAPLIAHMLTNLLLGLSILYTHNWSYW</sequence>
<keyword evidence="3" id="KW-0378">Hydrolase</keyword>
<keyword evidence="1" id="KW-1133">Transmembrane helix</keyword>
<dbReference type="HOGENOM" id="CLU_078735_0_0_0"/>
<keyword evidence="1" id="KW-0812">Transmembrane</keyword>
<dbReference type="GO" id="GO:0080120">
    <property type="term" value="P:CAAX-box protein maturation"/>
    <property type="evidence" value="ECO:0007669"/>
    <property type="project" value="UniProtKB-ARBA"/>
</dbReference>
<dbReference type="eggNOG" id="COG1266">
    <property type="taxonomic scope" value="Bacteria"/>
</dbReference>
<keyword evidence="3" id="KW-0645">Protease</keyword>
<dbReference type="InterPro" id="IPR014346">
    <property type="entry name" value="Prenyl_protease-related"/>
</dbReference>
<evidence type="ECO:0000313" key="4">
    <source>
        <dbReference type="Proteomes" id="UP000014227"/>
    </source>
</evidence>
<dbReference type="GO" id="GO:0004175">
    <property type="term" value="F:endopeptidase activity"/>
    <property type="evidence" value="ECO:0007669"/>
    <property type="project" value="UniProtKB-ARBA"/>
</dbReference>
<keyword evidence="4" id="KW-1185">Reference proteome</keyword>
<dbReference type="Pfam" id="PF02517">
    <property type="entry name" value="Rce1-like"/>
    <property type="match status" value="1"/>
</dbReference>
<dbReference type="InParanoid" id="S0EWH7"/>
<feature type="transmembrane region" description="Helical" evidence="1">
    <location>
        <begin position="20"/>
        <end position="37"/>
    </location>
</feature>
<gene>
    <name evidence="3" type="ORF">CCALI_00226</name>
</gene>
<keyword evidence="1" id="KW-0472">Membrane</keyword>
<proteinExistence type="predicted"/>
<dbReference type="NCBIfam" id="TIGR03008">
    <property type="entry name" value="pepcterm_CAAX"/>
    <property type="match status" value="1"/>
</dbReference>
<evidence type="ECO:0000256" key="1">
    <source>
        <dbReference type="SAM" id="Phobius"/>
    </source>
</evidence>
<dbReference type="EMBL" id="HF951689">
    <property type="protein sequence ID" value="CCW34063.1"/>
    <property type="molecule type" value="Genomic_DNA"/>
</dbReference>
<protein>
    <submittedName>
        <fullName evidence="3">CAAX prenyl protease-related protein</fullName>
    </submittedName>
</protein>
<feature type="domain" description="CAAX prenyl protease 2/Lysostaphin resistance protein A-like" evidence="2">
    <location>
        <begin position="122"/>
        <end position="217"/>
    </location>
</feature>
<evidence type="ECO:0000313" key="3">
    <source>
        <dbReference type="EMBL" id="CCW34063.1"/>
    </source>
</evidence>
<organism evidence="3 4">
    <name type="scientific">Chthonomonas calidirosea (strain DSM 23976 / ICMP 18418 / T49)</name>
    <dbReference type="NCBI Taxonomy" id="1303518"/>
    <lineage>
        <taxon>Bacteria</taxon>
        <taxon>Bacillati</taxon>
        <taxon>Armatimonadota</taxon>
        <taxon>Chthonomonadia</taxon>
        <taxon>Chthonomonadales</taxon>
        <taxon>Chthonomonadaceae</taxon>
        <taxon>Chthonomonas</taxon>
    </lineage>
</organism>
<dbReference type="PATRIC" id="fig|1303518.3.peg.226"/>
<dbReference type="Proteomes" id="UP000014227">
    <property type="component" value="Chromosome I"/>
</dbReference>
<name>S0EWH7_CHTCT</name>
<feature type="transmembrane region" description="Helical" evidence="1">
    <location>
        <begin position="121"/>
        <end position="142"/>
    </location>
</feature>
<reference evidence="4" key="1">
    <citation type="submission" date="2013-03" db="EMBL/GenBank/DDBJ databases">
        <title>Genome sequence of Chthonomonas calidirosea, the first sequenced genome from the Armatimonadetes phylum (formally candidate division OP10).</title>
        <authorList>
            <person name="Lee K.C.Y."/>
            <person name="Morgan X.C."/>
            <person name="Dunfield P.F."/>
            <person name="Tamas I."/>
            <person name="Houghton K.M."/>
            <person name="Vyssotski M."/>
            <person name="Ryan J.L.J."/>
            <person name="Lagutin K."/>
            <person name="McDonald I.R."/>
            <person name="Stott M.B."/>
        </authorList>
    </citation>
    <scope>NUCLEOTIDE SEQUENCE [LARGE SCALE GENOMIC DNA]</scope>
    <source>
        <strain evidence="4">DSM 23976 / ICMP 18418 / T49</strain>
    </source>
</reference>
<dbReference type="RefSeq" id="WP_016481627.1">
    <property type="nucleotide sequence ID" value="NC_021487.1"/>
</dbReference>
<feature type="transmembrane region" description="Helical" evidence="1">
    <location>
        <begin position="69"/>
        <end position="88"/>
    </location>
</feature>
<dbReference type="InterPro" id="IPR003675">
    <property type="entry name" value="Rce1/LyrA-like_dom"/>
</dbReference>
<feature type="transmembrane region" description="Helical" evidence="1">
    <location>
        <begin position="204"/>
        <end position="224"/>
    </location>
</feature>
<accession>S0EWH7</accession>
<dbReference type="KEGG" id="ccz:CCALI_00226"/>
<dbReference type="AlphaFoldDB" id="S0EWH7"/>
<dbReference type="GO" id="GO:0006508">
    <property type="term" value="P:proteolysis"/>
    <property type="evidence" value="ECO:0007669"/>
    <property type="project" value="UniProtKB-KW"/>
</dbReference>
<feature type="transmembrane region" description="Helical" evidence="1">
    <location>
        <begin position="170"/>
        <end position="197"/>
    </location>
</feature>